<name>A0A402ANH3_9CHLR</name>
<keyword evidence="3" id="KW-1185">Reference proteome</keyword>
<dbReference type="PANTHER" id="PTHR43591:SF24">
    <property type="entry name" value="2-METHOXY-6-POLYPRENYL-1,4-BENZOQUINOL METHYLASE, MITOCHONDRIAL"/>
    <property type="match status" value="1"/>
</dbReference>
<reference evidence="3" key="1">
    <citation type="submission" date="2018-12" db="EMBL/GenBank/DDBJ databases">
        <title>Tengunoibacter tsumagoiensis gen. nov., sp. nov., Dictyobacter kobayashii sp. nov., D. alpinus sp. nov., and D. joshuensis sp. nov. and description of Dictyobacteraceae fam. nov. within the order Ktedonobacterales isolated from Tengu-no-mugimeshi.</title>
        <authorList>
            <person name="Wang C.M."/>
            <person name="Zheng Y."/>
            <person name="Sakai Y."/>
            <person name="Toyoda A."/>
            <person name="Minakuchi Y."/>
            <person name="Abe K."/>
            <person name="Yokota A."/>
            <person name="Yabe S."/>
        </authorList>
    </citation>
    <scope>NUCLEOTIDE SEQUENCE [LARGE SCALE GENOMIC DNA]</scope>
    <source>
        <strain evidence="3">Uno11</strain>
    </source>
</reference>
<dbReference type="Pfam" id="PF13649">
    <property type="entry name" value="Methyltransf_25"/>
    <property type="match status" value="1"/>
</dbReference>
<dbReference type="Proteomes" id="UP000287188">
    <property type="component" value="Unassembled WGS sequence"/>
</dbReference>
<dbReference type="GO" id="GO:0008168">
    <property type="term" value="F:methyltransferase activity"/>
    <property type="evidence" value="ECO:0007669"/>
    <property type="project" value="TreeGrafter"/>
</dbReference>
<accession>A0A402ANH3</accession>
<proteinExistence type="predicted"/>
<protein>
    <recommendedName>
        <fullName evidence="1">Methyltransferase domain-containing protein</fullName>
    </recommendedName>
</protein>
<dbReference type="Gene3D" id="3.40.50.150">
    <property type="entry name" value="Vaccinia Virus protein VP39"/>
    <property type="match status" value="1"/>
</dbReference>
<dbReference type="EMBL" id="BIFS01000001">
    <property type="protein sequence ID" value="GCE20642.1"/>
    <property type="molecule type" value="Genomic_DNA"/>
</dbReference>
<dbReference type="SUPFAM" id="SSF53335">
    <property type="entry name" value="S-adenosyl-L-methionine-dependent methyltransferases"/>
    <property type="match status" value="1"/>
</dbReference>
<dbReference type="PANTHER" id="PTHR43591">
    <property type="entry name" value="METHYLTRANSFERASE"/>
    <property type="match status" value="1"/>
</dbReference>
<gene>
    <name evidence="2" type="ORF">KDK_44420</name>
</gene>
<organism evidence="2 3">
    <name type="scientific">Dictyobacter kobayashii</name>
    <dbReference type="NCBI Taxonomy" id="2014872"/>
    <lineage>
        <taxon>Bacteria</taxon>
        <taxon>Bacillati</taxon>
        <taxon>Chloroflexota</taxon>
        <taxon>Ktedonobacteria</taxon>
        <taxon>Ktedonobacterales</taxon>
        <taxon>Dictyobacteraceae</taxon>
        <taxon>Dictyobacter</taxon>
    </lineage>
</organism>
<dbReference type="AlphaFoldDB" id="A0A402ANH3"/>
<dbReference type="InterPro" id="IPR041698">
    <property type="entry name" value="Methyltransf_25"/>
</dbReference>
<comment type="caution">
    <text evidence="2">The sequence shown here is derived from an EMBL/GenBank/DDBJ whole genome shotgun (WGS) entry which is preliminary data.</text>
</comment>
<feature type="domain" description="Methyltransferase" evidence="1">
    <location>
        <begin position="2"/>
        <end position="99"/>
    </location>
</feature>
<evidence type="ECO:0000313" key="3">
    <source>
        <dbReference type="Proteomes" id="UP000287188"/>
    </source>
</evidence>
<dbReference type="CDD" id="cd02440">
    <property type="entry name" value="AdoMet_MTases"/>
    <property type="match status" value="1"/>
</dbReference>
<sequence>MLDIACGPGGWALDLAFARPDMEVIGIDISQTMITYATASANSQDLRNISFDVMDTTQRLDFPDHSFDLVNGRLLSSFLRKDAWVGLFQECKRILRPGGVLRITETDNGGITAAGFRPVKYSPI</sequence>
<evidence type="ECO:0000259" key="1">
    <source>
        <dbReference type="Pfam" id="PF13649"/>
    </source>
</evidence>
<evidence type="ECO:0000313" key="2">
    <source>
        <dbReference type="EMBL" id="GCE20642.1"/>
    </source>
</evidence>
<dbReference type="InterPro" id="IPR029063">
    <property type="entry name" value="SAM-dependent_MTases_sf"/>
</dbReference>